<evidence type="ECO:0000256" key="1">
    <source>
        <dbReference type="ARBA" id="ARBA00022801"/>
    </source>
</evidence>
<feature type="active site" description="Proton donor/acceptor" evidence="2">
    <location>
        <position position="305"/>
    </location>
</feature>
<sequence>MRKNEIDEAMRPYIEKEKKVKSEETEQTDESQEEEVSTEEETDNKKDESSEDGIVEVNGIRKFKLGDYYFDSFHEYRNGQADLKKIQLIEDKIDMKDPNLVLRLYQTIRDGEITFKTKIGEDYFSHIGDLVADKSVGLLKDKEVVDTAEKKVRPQRYIGMVTITAAVVLFSYFGFNQLDDYLNTRRLKDLQAQTTTQKVDRAGKASEEKSAELKNGNPFKHKKTVDEKKLTVLKDYREMKAQNKNLIGWLRIDGTDINYPVMQSKDNSYYLTHSFDGKNSTAGALFMDYRSDAVNPTTNTIIYGHNMNNGSMFGSLKNFLSEKYFNQHSKIKFDTIYEHREYELVAVCLAKVKASKDNTFRYYNFIQANNENEWNAFTESVGAMVVNGGMSVKAGDELLTLSTCNNYIEDGRLFLLAKRVEG</sequence>
<dbReference type="EC" id="3.4.22.71" evidence="5"/>
<dbReference type="EMBL" id="VOGC01000007">
    <property type="protein sequence ID" value="MQN01929.1"/>
    <property type="molecule type" value="Genomic_DNA"/>
</dbReference>
<dbReference type="NCBIfam" id="TIGR03064">
    <property type="entry name" value="sortase_srtB"/>
    <property type="match status" value="1"/>
</dbReference>
<dbReference type="Pfam" id="PF04203">
    <property type="entry name" value="Sortase"/>
    <property type="match status" value="1"/>
</dbReference>
<evidence type="ECO:0000313" key="5">
    <source>
        <dbReference type="EMBL" id="MQN01929.1"/>
    </source>
</evidence>
<feature type="transmembrane region" description="Helical" evidence="4">
    <location>
        <begin position="157"/>
        <end position="175"/>
    </location>
</feature>
<name>A0A6N7J2F4_9FIRM</name>
<feature type="compositionally biased region" description="Basic and acidic residues" evidence="3">
    <location>
        <begin position="198"/>
        <end position="212"/>
    </location>
</feature>
<dbReference type="CDD" id="cd05826">
    <property type="entry name" value="Sortase_B"/>
    <property type="match status" value="1"/>
</dbReference>
<evidence type="ECO:0000256" key="4">
    <source>
        <dbReference type="SAM" id="Phobius"/>
    </source>
</evidence>
<dbReference type="InterPro" id="IPR005754">
    <property type="entry name" value="Sortase"/>
</dbReference>
<dbReference type="Proteomes" id="UP000460257">
    <property type="component" value="Unassembled WGS sequence"/>
</dbReference>
<reference evidence="5" key="1">
    <citation type="journal article" date="2020" name="Appl. Environ. Microbiol.">
        <title>Medium-Chain Fatty Acid Synthesis by 'Candidatus Weimeria bifida' gen. nov., sp. nov., and 'Candidatus Pseudoramibacter fermentans' sp. nov.</title>
        <authorList>
            <person name="Scarborough M.J."/>
            <person name="Myers K.S."/>
            <person name="Donohue T.J."/>
            <person name="Noguera D.R."/>
        </authorList>
    </citation>
    <scope>NUCLEOTIDE SEQUENCE</scope>
    <source>
        <strain evidence="5">LCO1.1</strain>
    </source>
</reference>
<dbReference type="InterPro" id="IPR023365">
    <property type="entry name" value="Sortase_dom-sf"/>
</dbReference>
<dbReference type="GO" id="GO:0016787">
    <property type="term" value="F:hydrolase activity"/>
    <property type="evidence" value="ECO:0007669"/>
    <property type="project" value="UniProtKB-KW"/>
</dbReference>
<gene>
    <name evidence="5" type="primary">srtB</name>
    <name evidence="5" type="ORF">FRC54_08515</name>
</gene>
<proteinExistence type="predicted"/>
<keyword evidence="6" id="KW-1185">Reference proteome</keyword>
<dbReference type="InterPro" id="IPR009835">
    <property type="entry name" value="SrtB"/>
</dbReference>
<evidence type="ECO:0000313" key="6">
    <source>
        <dbReference type="Proteomes" id="UP000460257"/>
    </source>
</evidence>
<keyword evidence="4" id="KW-0812">Transmembrane</keyword>
<evidence type="ECO:0000256" key="3">
    <source>
        <dbReference type="SAM" id="MobiDB-lite"/>
    </source>
</evidence>
<dbReference type="SUPFAM" id="SSF63817">
    <property type="entry name" value="Sortase"/>
    <property type="match status" value="1"/>
</dbReference>
<feature type="region of interest" description="Disordered" evidence="3">
    <location>
        <begin position="1"/>
        <end position="52"/>
    </location>
</feature>
<keyword evidence="4" id="KW-0472">Membrane</keyword>
<comment type="caution">
    <text evidence="5">The sequence shown here is derived from an EMBL/GenBank/DDBJ whole genome shotgun (WGS) entry which is preliminary data.</text>
</comment>
<accession>A0A6N7J2F4</accession>
<organism evidence="5 6">
    <name type="scientific">Candidatus Weimeria bifida</name>
    <dbReference type="NCBI Taxonomy" id="2599074"/>
    <lineage>
        <taxon>Bacteria</taxon>
        <taxon>Bacillati</taxon>
        <taxon>Bacillota</taxon>
        <taxon>Clostridia</taxon>
        <taxon>Lachnospirales</taxon>
        <taxon>Lachnospiraceae</taxon>
        <taxon>Candidatus Weimeria</taxon>
    </lineage>
</organism>
<feature type="compositionally biased region" description="Acidic residues" evidence="3">
    <location>
        <begin position="25"/>
        <end position="42"/>
    </location>
</feature>
<protein>
    <submittedName>
        <fullName evidence="5">Class B sortase</fullName>
        <ecNumber evidence="5">3.4.22.71</ecNumber>
    </submittedName>
</protein>
<keyword evidence="1 5" id="KW-0378">Hydrolase</keyword>
<feature type="region of interest" description="Disordered" evidence="3">
    <location>
        <begin position="195"/>
        <end position="219"/>
    </location>
</feature>
<dbReference type="Gene3D" id="2.40.260.10">
    <property type="entry name" value="Sortase"/>
    <property type="match status" value="1"/>
</dbReference>
<feature type="compositionally biased region" description="Basic and acidic residues" evidence="3">
    <location>
        <begin position="1"/>
        <end position="24"/>
    </location>
</feature>
<evidence type="ECO:0000256" key="2">
    <source>
        <dbReference type="PIRSR" id="PIRSR605754-1"/>
    </source>
</evidence>
<feature type="active site" description="Acyl-thioester intermediate" evidence="2">
    <location>
        <position position="404"/>
    </location>
</feature>
<keyword evidence="4" id="KW-1133">Transmembrane helix</keyword>
<dbReference type="AlphaFoldDB" id="A0A6N7J2F4"/>